<gene>
    <name evidence="7" type="primary">100637844</name>
</gene>
<dbReference type="KEGG" id="aqu:100637844"/>
<organism evidence="7">
    <name type="scientific">Amphimedon queenslandica</name>
    <name type="common">Sponge</name>
    <dbReference type="NCBI Taxonomy" id="400682"/>
    <lineage>
        <taxon>Eukaryota</taxon>
        <taxon>Metazoa</taxon>
        <taxon>Porifera</taxon>
        <taxon>Demospongiae</taxon>
        <taxon>Heteroscleromorpha</taxon>
        <taxon>Haplosclerida</taxon>
        <taxon>Niphatidae</taxon>
        <taxon>Amphimedon</taxon>
    </lineage>
</organism>
<reference evidence="7" key="2">
    <citation type="submission" date="2017-05" db="UniProtKB">
        <authorList>
            <consortium name="EnsemblMetazoa"/>
        </authorList>
    </citation>
    <scope>IDENTIFICATION</scope>
</reference>
<dbReference type="SUPFAM" id="SSF48350">
    <property type="entry name" value="GTPase activation domain, GAP"/>
    <property type="match status" value="1"/>
</dbReference>
<dbReference type="GO" id="GO:0005096">
    <property type="term" value="F:GTPase activator activity"/>
    <property type="evidence" value="ECO:0007669"/>
    <property type="project" value="TreeGrafter"/>
</dbReference>
<evidence type="ECO:0008006" key="9">
    <source>
        <dbReference type="Google" id="ProtNLM"/>
    </source>
</evidence>
<evidence type="ECO:0000259" key="6">
    <source>
        <dbReference type="PROSITE" id="PS50238"/>
    </source>
</evidence>
<evidence type="ECO:0000313" key="8">
    <source>
        <dbReference type="Proteomes" id="UP000007879"/>
    </source>
</evidence>
<feature type="domain" description="Rho-GAP" evidence="6">
    <location>
        <begin position="421"/>
        <end position="606"/>
    </location>
</feature>
<sequence>MATGYQPLEEEDDWETVPYIPAGDPLVSSPGRGTEGPLRVISDDIENLVIIEQEPPGPLSTDPPESLEEEPLLIRYEEEEEEEETEDGPKGVADVDYLPVKENEISMIRGDIVLILGQTIDKLYYSVINLRTSESGEVPVEYITVGLSDDSLPVPTKSNLQRSNVVLRKRSHGNSSNRKTGSLFTDNLKLDIPPEAKERVMEESYQSRGASQEKANLSESYVNSLPMEYRRLEKYKILSVSGSDKFGRPVIVFSSCRLPPSYQISHDTLFAYLKYTLDQYVENDYTLVYFHHGLSSTNKPTFSWLYQIYKELDRKYKKNLKKFYIVHPTTFIKVIATFFKPLISVKFGRKLVYINRLAELDTVLYTDQMDIPEDIRKYDRTLKTPPRPHVANTESRSSSFYISIEETLPCDSSNRSQQFGVPIEILKSRSGEDIPLVMSQCIEFMTNNALDVVGIFRRTPSHHNVQEVKKAFNQGVPVDFESYADPHLTATILKMFLRELPEPLMTFNLHSKIASLRGLTEEQKVDKCKELLLSLPDLNYKIMKYLLEFIAKVLAHEEQNKMSANNLSIVFGPNLLWSKNEVATLNSMSEINRFTSIIFTNPDVMSESLIN</sequence>
<dbReference type="InterPro" id="IPR008936">
    <property type="entry name" value="Rho_GTPase_activation_prot"/>
</dbReference>
<evidence type="ECO:0000256" key="3">
    <source>
        <dbReference type="SAM" id="MobiDB-lite"/>
    </source>
</evidence>
<dbReference type="InterPro" id="IPR000198">
    <property type="entry name" value="RhoGAP_dom"/>
</dbReference>
<dbReference type="InterPro" id="IPR001452">
    <property type="entry name" value="SH3_domain"/>
</dbReference>
<keyword evidence="1 2" id="KW-0728">SH3 domain</keyword>
<dbReference type="Pfam" id="PF13716">
    <property type="entry name" value="CRAL_TRIO_2"/>
    <property type="match status" value="1"/>
</dbReference>
<dbReference type="AlphaFoldDB" id="A0A1X7UED4"/>
<dbReference type="SMART" id="SM00516">
    <property type="entry name" value="SEC14"/>
    <property type="match status" value="1"/>
</dbReference>
<feature type="domain" description="CRAL-TRIO" evidence="5">
    <location>
        <begin position="228"/>
        <end position="383"/>
    </location>
</feature>
<evidence type="ECO:0000256" key="1">
    <source>
        <dbReference type="ARBA" id="ARBA00022443"/>
    </source>
</evidence>
<dbReference type="SUPFAM" id="SSF50044">
    <property type="entry name" value="SH3-domain"/>
    <property type="match status" value="1"/>
</dbReference>
<dbReference type="EnsemblMetazoa" id="Aqu2.1.26122_001">
    <property type="protein sequence ID" value="Aqu2.1.26122_001"/>
    <property type="gene ID" value="Aqu2.1.26122"/>
</dbReference>
<dbReference type="Gene3D" id="1.10.555.10">
    <property type="entry name" value="Rho GTPase activation protein"/>
    <property type="match status" value="1"/>
</dbReference>
<dbReference type="InterPro" id="IPR036865">
    <property type="entry name" value="CRAL-TRIO_dom_sf"/>
</dbReference>
<dbReference type="Gene3D" id="3.40.525.10">
    <property type="entry name" value="CRAL-TRIO lipid binding domain"/>
    <property type="match status" value="1"/>
</dbReference>
<dbReference type="SUPFAM" id="SSF52087">
    <property type="entry name" value="CRAL/TRIO domain"/>
    <property type="match status" value="1"/>
</dbReference>
<accession>A0A1X7UED4</accession>
<feature type="region of interest" description="Disordered" evidence="3">
    <location>
        <begin position="1"/>
        <end position="38"/>
    </location>
</feature>
<dbReference type="OrthoDB" id="19923at2759"/>
<keyword evidence="8" id="KW-1185">Reference proteome</keyword>
<protein>
    <recommendedName>
        <fullName evidence="9">Rho-GAP domain-containing protein</fullName>
    </recommendedName>
</protein>
<reference evidence="8" key="1">
    <citation type="journal article" date="2010" name="Nature">
        <title>The Amphimedon queenslandica genome and the evolution of animal complexity.</title>
        <authorList>
            <person name="Srivastava M."/>
            <person name="Simakov O."/>
            <person name="Chapman J."/>
            <person name="Fahey B."/>
            <person name="Gauthier M.E."/>
            <person name="Mitros T."/>
            <person name="Richards G.S."/>
            <person name="Conaco C."/>
            <person name="Dacre M."/>
            <person name="Hellsten U."/>
            <person name="Larroux C."/>
            <person name="Putnam N.H."/>
            <person name="Stanke M."/>
            <person name="Adamska M."/>
            <person name="Darling A."/>
            <person name="Degnan S.M."/>
            <person name="Oakley T.H."/>
            <person name="Plachetzki D.C."/>
            <person name="Zhai Y."/>
            <person name="Adamski M."/>
            <person name="Calcino A."/>
            <person name="Cummins S.F."/>
            <person name="Goodstein D.M."/>
            <person name="Harris C."/>
            <person name="Jackson D.J."/>
            <person name="Leys S.P."/>
            <person name="Shu S."/>
            <person name="Woodcroft B.J."/>
            <person name="Vervoort M."/>
            <person name="Kosik K.S."/>
            <person name="Manning G."/>
            <person name="Degnan B.M."/>
            <person name="Rokhsar D.S."/>
        </authorList>
    </citation>
    <scope>NUCLEOTIDE SEQUENCE [LARGE SCALE GENOMIC DNA]</scope>
</reference>
<dbReference type="GO" id="GO:2001136">
    <property type="term" value="P:negative regulation of endocytic recycling"/>
    <property type="evidence" value="ECO:0007669"/>
    <property type="project" value="TreeGrafter"/>
</dbReference>
<dbReference type="PROSITE" id="PS50002">
    <property type="entry name" value="SH3"/>
    <property type="match status" value="1"/>
</dbReference>
<dbReference type="EnsemblMetazoa" id="XM_003388164.3">
    <property type="protein sequence ID" value="XP_003388212.1"/>
    <property type="gene ID" value="LOC100637844"/>
</dbReference>
<dbReference type="Proteomes" id="UP000007879">
    <property type="component" value="Unassembled WGS sequence"/>
</dbReference>
<evidence type="ECO:0000256" key="2">
    <source>
        <dbReference type="PROSITE-ProRule" id="PRU00192"/>
    </source>
</evidence>
<dbReference type="PANTHER" id="PTHR45808:SF2">
    <property type="entry name" value="RHO GTPASE-ACTIVATING PROTEIN 68F"/>
    <property type="match status" value="1"/>
</dbReference>
<dbReference type="Gene3D" id="2.30.30.40">
    <property type="entry name" value="SH3 Domains"/>
    <property type="match status" value="1"/>
</dbReference>
<dbReference type="PROSITE" id="PS50191">
    <property type="entry name" value="CRAL_TRIO"/>
    <property type="match status" value="1"/>
</dbReference>
<name>A0A1X7UED4_AMPQE</name>
<dbReference type="InterPro" id="IPR001251">
    <property type="entry name" value="CRAL-TRIO_dom"/>
</dbReference>
<feature type="domain" description="SH3" evidence="4">
    <location>
        <begin position="86"/>
        <end position="148"/>
    </location>
</feature>
<evidence type="ECO:0000259" key="4">
    <source>
        <dbReference type="PROSITE" id="PS50002"/>
    </source>
</evidence>
<dbReference type="Pfam" id="PF00620">
    <property type="entry name" value="RhoGAP"/>
    <property type="match status" value="1"/>
</dbReference>
<dbReference type="InterPro" id="IPR036028">
    <property type="entry name" value="SH3-like_dom_sf"/>
</dbReference>
<dbReference type="PROSITE" id="PS50238">
    <property type="entry name" value="RHOGAP"/>
    <property type="match status" value="1"/>
</dbReference>
<dbReference type="CDD" id="cd00170">
    <property type="entry name" value="SEC14"/>
    <property type="match status" value="1"/>
</dbReference>
<dbReference type="GO" id="GO:0007264">
    <property type="term" value="P:small GTPase-mediated signal transduction"/>
    <property type="evidence" value="ECO:0007669"/>
    <property type="project" value="TreeGrafter"/>
</dbReference>
<dbReference type="GO" id="GO:0005737">
    <property type="term" value="C:cytoplasm"/>
    <property type="evidence" value="ECO:0007669"/>
    <property type="project" value="TreeGrafter"/>
</dbReference>
<evidence type="ECO:0000313" key="7">
    <source>
        <dbReference type="EnsemblMetazoa" id="Aqu2.1.26122_001"/>
    </source>
</evidence>
<dbReference type="SMART" id="SM00324">
    <property type="entry name" value="RhoGAP"/>
    <property type="match status" value="1"/>
</dbReference>
<proteinExistence type="predicted"/>
<evidence type="ECO:0000259" key="5">
    <source>
        <dbReference type="PROSITE" id="PS50191"/>
    </source>
</evidence>
<dbReference type="PANTHER" id="PTHR45808">
    <property type="entry name" value="RHO GTPASE-ACTIVATING PROTEIN 68F"/>
    <property type="match status" value="1"/>
</dbReference>
<dbReference type="STRING" id="400682.A0A1X7UED4"/>
<dbReference type="InParanoid" id="A0A1X7UED4"/>
<dbReference type="eggNOG" id="KOG4406">
    <property type="taxonomic scope" value="Eukaryota"/>
</dbReference>